<dbReference type="EMBL" id="BSRZ01000005">
    <property type="protein sequence ID" value="GLW64304.1"/>
    <property type="molecule type" value="Genomic_DNA"/>
</dbReference>
<organism evidence="2 3">
    <name type="scientific">Actinomadura rubrobrunea</name>
    <dbReference type="NCBI Taxonomy" id="115335"/>
    <lineage>
        <taxon>Bacteria</taxon>
        <taxon>Bacillati</taxon>
        <taxon>Actinomycetota</taxon>
        <taxon>Actinomycetes</taxon>
        <taxon>Streptosporangiales</taxon>
        <taxon>Thermomonosporaceae</taxon>
        <taxon>Actinomadura</taxon>
    </lineage>
</organism>
<dbReference type="SUPFAM" id="SSF47413">
    <property type="entry name" value="lambda repressor-like DNA-binding domains"/>
    <property type="match status" value="1"/>
</dbReference>
<reference evidence="2" key="1">
    <citation type="submission" date="2023-02" db="EMBL/GenBank/DDBJ databases">
        <title>Actinomadura rubrobrunea NBRC 14622.</title>
        <authorList>
            <person name="Ichikawa N."/>
            <person name="Sato H."/>
            <person name="Tonouchi N."/>
        </authorList>
    </citation>
    <scope>NUCLEOTIDE SEQUENCE</scope>
    <source>
        <strain evidence="2">NBRC 14622</strain>
    </source>
</reference>
<dbReference type="PROSITE" id="PS50943">
    <property type="entry name" value="HTH_CROC1"/>
    <property type="match status" value="1"/>
</dbReference>
<keyword evidence="3" id="KW-1185">Reference proteome</keyword>
<dbReference type="InterPro" id="IPR001387">
    <property type="entry name" value="Cro/C1-type_HTH"/>
</dbReference>
<evidence type="ECO:0000259" key="1">
    <source>
        <dbReference type="PROSITE" id="PS50943"/>
    </source>
</evidence>
<dbReference type="GO" id="GO:0003677">
    <property type="term" value="F:DNA binding"/>
    <property type="evidence" value="ECO:0007669"/>
    <property type="project" value="InterPro"/>
</dbReference>
<evidence type="ECO:0000313" key="2">
    <source>
        <dbReference type="EMBL" id="GLW64304.1"/>
    </source>
</evidence>
<comment type="caution">
    <text evidence="2">The sequence shown here is derived from an EMBL/GenBank/DDBJ whole genome shotgun (WGS) entry which is preliminary data.</text>
</comment>
<dbReference type="CDD" id="cd00093">
    <property type="entry name" value="HTH_XRE"/>
    <property type="match status" value="1"/>
</dbReference>
<gene>
    <name evidence="2" type="ORF">Arub01_25480</name>
</gene>
<dbReference type="AlphaFoldDB" id="A0A9W6PTM8"/>
<accession>A0A9W6PTM8</accession>
<dbReference type="Gene3D" id="1.10.260.40">
    <property type="entry name" value="lambda repressor-like DNA-binding domains"/>
    <property type="match status" value="1"/>
</dbReference>
<name>A0A9W6PTM8_9ACTN</name>
<dbReference type="InterPro" id="IPR010982">
    <property type="entry name" value="Lambda_DNA-bd_dom_sf"/>
</dbReference>
<evidence type="ECO:0000313" key="3">
    <source>
        <dbReference type="Proteomes" id="UP001165124"/>
    </source>
</evidence>
<dbReference type="Proteomes" id="UP001165124">
    <property type="component" value="Unassembled WGS sequence"/>
</dbReference>
<feature type="domain" description="HTH cro/C1-type" evidence="1">
    <location>
        <begin position="1"/>
        <end position="47"/>
    </location>
</feature>
<sequence>MSLDKLAGLSGLSKSFLSRAERGLRALDRRSHIAALASALRVSETDLVGGPHLGPDPVQAEPHSYISPLRVALETNSFHADPVVEQARPLPELAALMRGKVEKHRRAYDFITVGKYLPDLIDELHWHVAAPADEAAQRLALETLVEAYMCAAGMARSLRHPDLSQFAAMRADEATVLLDDPIARGKAAFSVVRPNAANWHRVKALAERAADRLEPHVRNDRDVPVLGMLTLNAALAAAASHDQHAAEHWLNEAADPARRVPDDLHGNWQAFSKTNVAIWRVTVGVEIGKAGGEIAELAKDVTEAKLDDHPGRKTCFLADVGRGLARDPRYRDDAIRWLRRSEDTAPQRFRNDPKIAETIAVMLEQARVTSQGREFRRMAARLGVPH</sequence>
<proteinExistence type="predicted"/>
<protein>
    <submittedName>
        <fullName evidence="2">Transcriptional regulator</fullName>
    </submittedName>
</protein>